<sequence length="251" mass="28405">MEHLLKLLEEGKDLDRLLCNLKLQVFNRPAEYKFMEEYCNVMKPLSCALDVLQRQEHMFIGYLLPTLAILEKRIKYEAMKGLAYCDPLANSVLAGIEKRFGHLKGKRELVISRCLIPRFKLSWIEDGSMRDQASNYLKTELASVTSGATADVAVSSAPEDFFSFGQQTLQPEAQDELSRYLLVPVDHPLSQMKSFEGLHRLFLKYNTAVPSSASVERLFSVANEVLTKKRARVAVSNIEKQLLLSSNKGLC</sequence>
<evidence type="ECO:0000313" key="2">
    <source>
        <dbReference type="Proteomes" id="UP000805193"/>
    </source>
</evidence>
<gene>
    <name evidence="1" type="ORF">HPB47_014779</name>
</gene>
<reference evidence="1 2" key="1">
    <citation type="journal article" date="2020" name="Cell">
        <title>Large-Scale Comparative Analyses of Tick Genomes Elucidate Their Genetic Diversity and Vector Capacities.</title>
        <authorList>
            <consortium name="Tick Genome and Microbiome Consortium (TIGMIC)"/>
            <person name="Jia N."/>
            <person name="Wang J."/>
            <person name="Shi W."/>
            <person name="Du L."/>
            <person name="Sun Y."/>
            <person name="Zhan W."/>
            <person name="Jiang J.F."/>
            <person name="Wang Q."/>
            <person name="Zhang B."/>
            <person name="Ji P."/>
            <person name="Bell-Sakyi L."/>
            <person name="Cui X.M."/>
            <person name="Yuan T.T."/>
            <person name="Jiang B.G."/>
            <person name="Yang W.F."/>
            <person name="Lam T.T."/>
            <person name="Chang Q.C."/>
            <person name="Ding S.J."/>
            <person name="Wang X.J."/>
            <person name="Zhu J.G."/>
            <person name="Ruan X.D."/>
            <person name="Zhao L."/>
            <person name="Wei J.T."/>
            <person name="Ye R.Z."/>
            <person name="Que T.C."/>
            <person name="Du C.H."/>
            <person name="Zhou Y.H."/>
            <person name="Cheng J.X."/>
            <person name="Dai P.F."/>
            <person name="Guo W.B."/>
            <person name="Han X.H."/>
            <person name="Huang E.J."/>
            <person name="Li L.F."/>
            <person name="Wei W."/>
            <person name="Gao Y.C."/>
            <person name="Liu J.Z."/>
            <person name="Shao H.Z."/>
            <person name="Wang X."/>
            <person name="Wang C.C."/>
            <person name="Yang T.C."/>
            <person name="Huo Q.B."/>
            <person name="Li W."/>
            <person name="Chen H.Y."/>
            <person name="Chen S.E."/>
            <person name="Zhou L.G."/>
            <person name="Ni X.B."/>
            <person name="Tian J.H."/>
            <person name="Sheng Y."/>
            <person name="Liu T."/>
            <person name="Pan Y.S."/>
            <person name="Xia L.Y."/>
            <person name="Li J."/>
            <person name="Zhao F."/>
            <person name="Cao W.C."/>
        </authorList>
    </citation>
    <scope>NUCLEOTIDE SEQUENCE [LARGE SCALE GENOMIC DNA]</scope>
    <source>
        <strain evidence="1">Iper-2018</strain>
    </source>
</reference>
<dbReference type="Proteomes" id="UP000805193">
    <property type="component" value="Unassembled WGS sequence"/>
</dbReference>
<protein>
    <submittedName>
        <fullName evidence="1">Uncharacterized protein</fullName>
    </submittedName>
</protein>
<comment type="caution">
    <text evidence="1">The sequence shown here is derived from an EMBL/GenBank/DDBJ whole genome shotgun (WGS) entry which is preliminary data.</text>
</comment>
<keyword evidence="2" id="KW-1185">Reference proteome</keyword>
<evidence type="ECO:0000313" key="1">
    <source>
        <dbReference type="EMBL" id="KAG0443560.1"/>
    </source>
</evidence>
<proteinExistence type="predicted"/>
<dbReference type="EMBL" id="JABSTQ010003231">
    <property type="protein sequence ID" value="KAG0443560.1"/>
    <property type="molecule type" value="Genomic_DNA"/>
</dbReference>
<organism evidence="1 2">
    <name type="scientific">Ixodes persulcatus</name>
    <name type="common">Taiga tick</name>
    <dbReference type="NCBI Taxonomy" id="34615"/>
    <lineage>
        <taxon>Eukaryota</taxon>
        <taxon>Metazoa</taxon>
        <taxon>Ecdysozoa</taxon>
        <taxon>Arthropoda</taxon>
        <taxon>Chelicerata</taxon>
        <taxon>Arachnida</taxon>
        <taxon>Acari</taxon>
        <taxon>Parasitiformes</taxon>
        <taxon>Ixodida</taxon>
        <taxon>Ixodoidea</taxon>
        <taxon>Ixodidae</taxon>
        <taxon>Ixodinae</taxon>
        <taxon>Ixodes</taxon>
    </lineage>
</organism>
<accession>A0AC60QYQ2</accession>
<name>A0AC60QYQ2_IXOPE</name>